<proteinExistence type="predicted"/>
<name>A0A2K9ZA58_RHILE</name>
<reference evidence="1 2" key="1">
    <citation type="submission" date="2017-11" db="EMBL/GenBank/DDBJ databases">
        <title>Complete genome of Rhizobium leguminosarum Norway, an ineffective micro-symbiont.</title>
        <authorList>
            <person name="Hoffrichter A."/>
            <person name="Liang J."/>
            <person name="Brachmann A."/>
            <person name="Marin M."/>
        </authorList>
    </citation>
    <scope>NUCLEOTIDE SEQUENCE [LARGE SCALE GENOMIC DNA]</scope>
    <source>
        <strain evidence="1 2">Norway</strain>
    </source>
</reference>
<sequence>MTTINLPLDGKIVPYTLTGTPIALAKRDAKAFPRIAFAAAHVVADPLADNDPWLTPAIDWERTLAFRHRLWDLGLGVAEAMDTAQRGMGLGWPEARDLIRRALSEAAGRKDALIACGAGTDHLTPGPDVTIDTILRAYEEQIETVEAAGGRIILMASRALAAAAKGPDDYVSVYDRILRQVKEPVIIHWLGEMFDPALQGYWGNSDHIQAMSTCLEVIEAHADKVDGIKISLLSKEKEVAMRRRLPKGVRMYTGDDFNYAELIAGDEEGHSDALLGIFDAIAPAASAALEALGRKSNHEFFDLLEPTVPLSRHIFKAPTRFYKTGVVFLAYLNGLQDHFVMVGGQQSTRSLTHLAELFRLADKARVLADPELATARMKQVLAVHGVN</sequence>
<dbReference type="Proteomes" id="UP000238523">
    <property type="component" value="Chromosome"/>
</dbReference>
<evidence type="ECO:0000313" key="1">
    <source>
        <dbReference type="EMBL" id="AUW45147.1"/>
    </source>
</evidence>
<dbReference type="InterPro" id="IPR009334">
    <property type="entry name" value="DUF993"/>
</dbReference>
<accession>A0A2K9ZA58</accession>
<dbReference type="EMBL" id="CP025012">
    <property type="protein sequence ID" value="AUW45147.1"/>
    <property type="molecule type" value="Genomic_DNA"/>
</dbReference>
<dbReference type="InterPro" id="IPR013785">
    <property type="entry name" value="Aldolase_TIM"/>
</dbReference>
<dbReference type="Gene3D" id="3.20.20.70">
    <property type="entry name" value="Aldolase class I"/>
    <property type="match status" value="1"/>
</dbReference>
<gene>
    <name evidence="1" type="ORF">CUJ84_Chr004852</name>
</gene>
<evidence type="ECO:0000313" key="2">
    <source>
        <dbReference type="Proteomes" id="UP000238523"/>
    </source>
</evidence>
<dbReference type="AlphaFoldDB" id="A0A2K9ZA58"/>
<dbReference type="RefSeq" id="WP_105007819.1">
    <property type="nucleotide sequence ID" value="NZ_CP025012.1"/>
</dbReference>
<organism evidence="1 2">
    <name type="scientific">Rhizobium leguminosarum</name>
    <dbReference type="NCBI Taxonomy" id="384"/>
    <lineage>
        <taxon>Bacteria</taxon>
        <taxon>Pseudomonadati</taxon>
        <taxon>Pseudomonadota</taxon>
        <taxon>Alphaproteobacteria</taxon>
        <taxon>Hyphomicrobiales</taxon>
        <taxon>Rhizobiaceae</taxon>
        <taxon>Rhizobium/Agrobacterium group</taxon>
        <taxon>Rhizobium</taxon>
    </lineage>
</organism>
<dbReference type="SUPFAM" id="SSF51569">
    <property type="entry name" value="Aldolase"/>
    <property type="match status" value="1"/>
</dbReference>
<dbReference type="Pfam" id="PF06187">
    <property type="entry name" value="DUF993"/>
    <property type="match status" value="1"/>
</dbReference>
<protein>
    <submittedName>
        <fullName evidence="1">Dihydrodipicolinate synthase family protein</fullName>
    </submittedName>
</protein>